<dbReference type="InterPro" id="IPR006710">
    <property type="entry name" value="Glyco_hydro_43"/>
</dbReference>
<dbReference type="CDD" id="cd18617">
    <property type="entry name" value="GH43_XynB-like"/>
    <property type="match status" value="1"/>
</dbReference>
<gene>
    <name evidence="7" type="ORF">BSCA_0540</name>
</gene>
<dbReference type="InterPro" id="IPR023296">
    <property type="entry name" value="Glyco_hydro_beta-prop_sf"/>
</dbReference>
<evidence type="ECO:0000256" key="2">
    <source>
        <dbReference type="ARBA" id="ARBA00022801"/>
    </source>
</evidence>
<organism evidence="7 8">
    <name type="scientific">Bifidobacterium scardovii</name>
    <dbReference type="NCBI Taxonomy" id="158787"/>
    <lineage>
        <taxon>Bacteria</taxon>
        <taxon>Bacillati</taxon>
        <taxon>Actinomycetota</taxon>
        <taxon>Actinomycetes</taxon>
        <taxon>Bifidobacteriales</taxon>
        <taxon>Bifidobacteriaceae</taxon>
        <taxon>Bifidobacterium</taxon>
    </lineage>
</organism>
<dbReference type="EMBL" id="JGZO01000002">
    <property type="protein sequence ID" value="KFI95509.1"/>
    <property type="molecule type" value="Genomic_DNA"/>
</dbReference>
<accession>A0A087DJ09</accession>
<dbReference type="EC" id="3.2.1.55" evidence="7"/>
<protein>
    <submittedName>
        <fullName evidence="7">Beta-xylosidase</fullName>
        <ecNumber evidence="7">3.2.1.37</ecNumber>
        <ecNumber evidence="7">3.2.1.55</ecNumber>
    </submittedName>
</protein>
<sequence length="557" mass="60153">MNGTAPIINPVLHGFHPDPSWMWHDGKAWLVTSSFGLVPGLPIYTSADLAHWDYAGAAIDATVADRLFLGYIASDERGVFAPSIRALGSAIVIVSTVVSIDSRRALADGADPDAIAAMERANGNFALVSHDGGATWDGPYWVDGATGNDPDLFIDEDGTAWWVGSHQSANPRWPYQSDIYMRRLDLDRWTLNGPEHVLWHGAMEGATWAESPHIVRKDGWYYLFAAEAGTERRHAQSAARSKSPIGPYQGDPCNPILTHRHLGGRYPVQNIGHCDVLRDDDGQWWGVCLGSRVIDGYSFMGREPFVFPVTWEDDWPVLAPGDGLVPRIVATDGNRASAGRTGEHAGTADGAGSDAAIDPGDTPDAAAHDDSSADRPASWRSMAIGADHTLHTPLQPDWSWAKVTETDFSVFALPESTGEIRIQQNQGVYAALRFDADTRTAEGVIRNGGDRSILWRRPIEDGKAYTIRLNGTRLEFRDEPASAGAADAQPTTTAESPLRVRIGDAPHAGIAAGGYPLHRVNPCDPPSSRLIAQCDAAFLSTERAGGYLGCLAGIRPR</sequence>
<evidence type="ECO:0000256" key="4">
    <source>
        <dbReference type="PIRSR" id="PIRSR606710-2"/>
    </source>
</evidence>
<name>A0A087DJ09_9BIFI</name>
<dbReference type="EC" id="3.2.1.37" evidence="7"/>
<keyword evidence="2 5" id="KW-0378">Hydrolase</keyword>
<evidence type="ECO:0000256" key="5">
    <source>
        <dbReference type="RuleBase" id="RU361187"/>
    </source>
</evidence>
<evidence type="ECO:0000256" key="1">
    <source>
        <dbReference type="ARBA" id="ARBA00009865"/>
    </source>
</evidence>
<feature type="compositionally biased region" description="Low complexity" evidence="6">
    <location>
        <begin position="345"/>
        <end position="365"/>
    </location>
</feature>
<feature type="site" description="Important for catalytic activity, responsible for pKa modulation of the active site Glu and correct orientation of both the proton donor and substrate" evidence="4">
    <location>
        <position position="149"/>
    </location>
</feature>
<dbReference type="STRING" id="158787.BSCA_0540"/>
<dbReference type="eggNOG" id="COG3507">
    <property type="taxonomic scope" value="Bacteria"/>
</dbReference>
<comment type="similarity">
    <text evidence="1 5">Belongs to the glycosyl hydrolase 43 family.</text>
</comment>
<evidence type="ECO:0000256" key="6">
    <source>
        <dbReference type="SAM" id="MobiDB-lite"/>
    </source>
</evidence>
<evidence type="ECO:0000256" key="3">
    <source>
        <dbReference type="ARBA" id="ARBA00023295"/>
    </source>
</evidence>
<dbReference type="InterPro" id="IPR051795">
    <property type="entry name" value="Glycosyl_Hydrlase_43"/>
</dbReference>
<dbReference type="GO" id="GO:0046556">
    <property type="term" value="F:alpha-L-arabinofuranosidase activity"/>
    <property type="evidence" value="ECO:0007669"/>
    <property type="project" value="UniProtKB-EC"/>
</dbReference>
<feature type="region of interest" description="Disordered" evidence="6">
    <location>
        <begin position="334"/>
        <end position="377"/>
    </location>
</feature>
<reference evidence="7 8" key="1">
    <citation type="submission" date="2014-03" db="EMBL/GenBank/DDBJ databases">
        <title>Genomics of Bifidobacteria.</title>
        <authorList>
            <person name="Ventura M."/>
            <person name="Milani C."/>
            <person name="Lugli G.A."/>
        </authorList>
    </citation>
    <scope>NUCLEOTIDE SEQUENCE [LARGE SCALE GENOMIC DNA]</scope>
    <source>
        <strain evidence="7 8">LMG 21589</strain>
    </source>
</reference>
<dbReference type="PANTHER" id="PTHR42812:SF12">
    <property type="entry name" value="BETA-XYLOSIDASE-RELATED"/>
    <property type="match status" value="1"/>
</dbReference>
<dbReference type="SUPFAM" id="SSF75005">
    <property type="entry name" value="Arabinanase/levansucrase/invertase"/>
    <property type="match status" value="1"/>
</dbReference>
<dbReference type="RefSeq" id="WP_051923123.1">
    <property type="nucleotide sequence ID" value="NZ_CAUPKV010000013.1"/>
</dbReference>
<dbReference type="Pfam" id="PF04616">
    <property type="entry name" value="Glyco_hydro_43"/>
    <property type="match status" value="1"/>
</dbReference>
<keyword evidence="3 5" id="KW-0326">Glycosidase</keyword>
<dbReference type="GO" id="GO:0005975">
    <property type="term" value="P:carbohydrate metabolic process"/>
    <property type="evidence" value="ECO:0007669"/>
    <property type="project" value="InterPro"/>
</dbReference>
<dbReference type="Proteomes" id="UP000029033">
    <property type="component" value="Unassembled WGS sequence"/>
</dbReference>
<evidence type="ECO:0000313" key="7">
    <source>
        <dbReference type="EMBL" id="KFI95509.1"/>
    </source>
</evidence>
<keyword evidence="8" id="KW-1185">Reference proteome</keyword>
<comment type="caution">
    <text evidence="7">The sequence shown here is derived from an EMBL/GenBank/DDBJ whole genome shotgun (WGS) entry which is preliminary data.</text>
</comment>
<dbReference type="AlphaFoldDB" id="A0A087DJ09"/>
<dbReference type="PANTHER" id="PTHR42812">
    <property type="entry name" value="BETA-XYLOSIDASE"/>
    <property type="match status" value="1"/>
</dbReference>
<evidence type="ECO:0000313" key="8">
    <source>
        <dbReference type="Proteomes" id="UP000029033"/>
    </source>
</evidence>
<dbReference type="GeneID" id="85167000"/>
<dbReference type="GO" id="GO:0009044">
    <property type="term" value="F:xylan 1,4-beta-xylosidase activity"/>
    <property type="evidence" value="ECO:0007669"/>
    <property type="project" value="UniProtKB-EC"/>
</dbReference>
<proteinExistence type="inferred from homology"/>
<dbReference type="Gene3D" id="2.115.10.20">
    <property type="entry name" value="Glycosyl hydrolase domain, family 43"/>
    <property type="match status" value="1"/>
</dbReference>